<evidence type="ECO:0000313" key="2">
    <source>
        <dbReference type="Proteomes" id="UP000823941"/>
    </source>
</evidence>
<feature type="non-terminal residue" evidence="1">
    <location>
        <position position="1"/>
    </location>
</feature>
<gene>
    <name evidence="1" type="ORF">JYU34_018882</name>
</gene>
<name>A0ABQ7PZJ0_PLUXY</name>
<keyword evidence="2" id="KW-1185">Reference proteome</keyword>
<dbReference type="EMBL" id="JAHIBW010000025">
    <property type="protein sequence ID" value="KAG7298113.1"/>
    <property type="molecule type" value="Genomic_DNA"/>
</dbReference>
<reference evidence="1 2" key="1">
    <citation type="submission" date="2021-06" db="EMBL/GenBank/DDBJ databases">
        <title>A haploid diamondback moth (Plutella xylostella L.) genome assembly resolves 31 chromosomes and identifies a diamide resistance mutation.</title>
        <authorList>
            <person name="Ward C.M."/>
            <person name="Perry K.D."/>
            <person name="Baker G."/>
            <person name="Powis K."/>
            <person name="Heckel D.G."/>
            <person name="Baxter S.W."/>
        </authorList>
    </citation>
    <scope>NUCLEOTIDE SEQUENCE [LARGE SCALE GENOMIC DNA]</scope>
    <source>
        <strain evidence="1 2">LV</strain>
        <tissue evidence="1">Single pupa</tissue>
    </source>
</reference>
<comment type="caution">
    <text evidence="1">The sequence shown here is derived from an EMBL/GenBank/DDBJ whole genome shotgun (WGS) entry which is preliminary data.</text>
</comment>
<protein>
    <submittedName>
        <fullName evidence="1">Uncharacterized protein</fullName>
    </submittedName>
</protein>
<dbReference type="Proteomes" id="UP000823941">
    <property type="component" value="Chromosome 25"/>
</dbReference>
<evidence type="ECO:0000313" key="1">
    <source>
        <dbReference type="EMBL" id="KAG7298113.1"/>
    </source>
</evidence>
<accession>A0ABQ7PZJ0</accession>
<organism evidence="1 2">
    <name type="scientific">Plutella xylostella</name>
    <name type="common">Diamondback moth</name>
    <name type="synonym">Plutella maculipennis</name>
    <dbReference type="NCBI Taxonomy" id="51655"/>
    <lineage>
        <taxon>Eukaryota</taxon>
        <taxon>Metazoa</taxon>
        <taxon>Ecdysozoa</taxon>
        <taxon>Arthropoda</taxon>
        <taxon>Hexapoda</taxon>
        <taxon>Insecta</taxon>
        <taxon>Pterygota</taxon>
        <taxon>Neoptera</taxon>
        <taxon>Endopterygota</taxon>
        <taxon>Lepidoptera</taxon>
        <taxon>Glossata</taxon>
        <taxon>Ditrysia</taxon>
        <taxon>Yponomeutoidea</taxon>
        <taxon>Plutellidae</taxon>
        <taxon>Plutella</taxon>
    </lineage>
</organism>
<sequence>GGNLTSSWLWLCTLNRLEPCLRSWPFHPGGRGTSADLDTMGAGGGGPLASADVCFSGRLWGQ</sequence>
<proteinExistence type="predicted"/>